<dbReference type="Proteomes" id="UP000813444">
    <property type="component" value="Unassembled WGS sequence"/>
</dbReference>
<accession>A0A8K0SUK3</accession>
<reference evidence="1" key="1">
    <citation type="journal article" date="2021" name="Nat. Commun.">
        <title>Genetic determinants of endophytism in the Arabidopsis root mycobiome.</title>
        <authorList>
            <person name="Mesny F."/>
            <person name="Miyauchi S."/>
            <person name="Thiergart T."/>
            <person name="Pickel B."/>
            <person name="Atanasova L."/>
            <person name="Karlsson M."/>
            <person name="Huettel B."/>
            <person name="Barry K.W."/>
            <person name="Haridas S."/>
            <person name="Chen C."/>
            <person name="Bauer D."/>
            <person name="Andreopoulos W."/>
            <person name="Pangilinan J."/>
            <person name="LaButti K."/>
            <person name="Riley R."/>
            <person name="Lipzen A."/>
            <person name="Clum A."/>
            <person name="Drula E."/>
            <person name="Henrissat B."/>
            <person name="Kohler A."/>
            <person name="Grigoriev I.V."/>
            <person name="Martin F.M."/>
            <person name="Hacquard S."/>
        </authorList>
    </citation>
    <scope>NUCLEOTIDE SEQUENCE</scope>
    <source>
        <strain evidence="1">MPI-CAGE-CH-0235</strain>
    </source>
</reference>
<evidence type="ECO:0000313" key="1">
    <source>
        <dbReference type="EMBL" id="KAH7322827.1"/>
    </source>
</evidence>
<evidence type="ECO:0000313" key="2">
    <source>
        <dbReference type="Proteomes" id="UP000813444"/>
    </source>
</evidence>
<protein>
    <submittedName>
        <fullName evidence="1">Uncharacterized protein</fullName>
    </submittedName>
</protein>
<organism evidence="1 2">
    <name type="scientific">Stachybotrys elegans</name>
    <dbReference type="NCBI Taxonomy" id="80388"/>
    <lineage>
        <taxon>Eukaryota</taxon>
        <taxon>Fungi</taxon>
        <taxon>Dikarya</taxon>
        <taxon>Ascomycota</taxon>
        <taxon>Pezizomycotina</taxon>
        <taxon>Sordariomycetes</taxon>
        <taxon>Hypocreomycetidae</taxon>
        <taxon>Hypocreales</taxon>
        <taxon>Stachybotryaceae</taxon>
        <taxon>Stachybotrys</taxon>
    </lineage>
</organism>
<comment type="caution">
    <text evidence="1">The sequence shown here is derived from an EMBL/GenBank/DDBJ whole genome shotgun (WGS) entry which is preliminary data.</text>
</comment>
<proteinExistence type="predicted"/>
<dbReference type="AlphaFoldDB" id="A0A8K0SUK3"/>
<dbReference type="EMBL" id="JAGPNK010000004">
    <property type="protein sequence ID" value="KAH7322827.1"/>
    <property type="molecule type" value="Genomic_DNA"/>
</dbReference>
<sequence>MVTRVSRARRRVRCASQAFDSDCQWSALSSVCHGRLSRQRITAQRRPRADDGTRIGPTNGTKEWDLCVWPWHPFRGCGRRGCCVRARHLYLLEAMRSRTRRLGVQGKPSLLQLGCGRSDESWPSCWAVWLGDPQLSMPASSGPSRMVEEIPVRHALRSKQRLSLTCLARHPDICHSTRSSGHRGLERVSVAHSKGDCFPLLPSLFFSPQGEGIARLDDCMLMLSLGVSPLRLPGGSEAQRQTLKYLHRMAG</sequence>
<gene>
    <name evidence="1" type="ORF">B0I35DRAFT_188869</name>
</gene>
<name>A0A8K0SUK3_9HYPO</name>
<keyword evidence="2" id="KW-1185">Reference proteome</keyword>